<evidence type="ECO:0000313" key="5">
    <source>
        <dbReference type="Proteomes" id="UP000694520"/>
    </source>
</evidence>
<keyword evidence="2" id="KW-1133">Transmembrane helix</keyword>
<reference evidence="4" key="2">
    <citation type="submission" date="2025-08" db="UniProtKB">
        <authorList>
            <consortium name="Ensembl"/>
        </authorList>
    </citation>
    <scope>IDENTIFICATION</scope>
</reference>
<dbReference type="Proteomes" id="UP000694520">
    <property type="component" value="Chromosome 9"/>
</dbReference>
<feature type="transmembrane region" description="Helical" evidence="2">
    <location>
        <begin position="6"/>
        <end position="29"/>
    </location>
</feature>
<reference evidence="4" key="3">
    <citation type="submission" date="2025-09" db="UniProtKB">
        <authorList>
            <consortium name="Ensembl"/>
        </authorList>
    </citation>
    <scope>IDENTIFICATION</scope>
</reference>
<accession>A0A8B9XJ51</accession>
<proteinExistence type="predicted"/>
<keyword evidence="2" id="KW-0812">Transmembrane</keyword>
<feature type="chain" id="PRO_5034079609" description="RNA-binding protein 18" evidence="3">
    <location>
        <begin position="16"/>
        <end position="304"/>
    </location>
</feature>
<keyword evidence="3" id="KW-0732">Signal</keyword>
<evidence type="ECO:0000256" key="1">
    <source>
        <dbReference type="SAM" id="MobiDB-lite"/>
    </source>
</evidence>
<evidence type="ECO:0000256" key="3">
    <source>
        <dbReference type="SAM" id="SignalP"/>
    </source>
</evidence>
<protein>
    <recommendedName>
        <fullName evidence="6">RNA-binding protein 18</fullName>
    </recommendedName>
</protein>
<evidence type="ECO:0008006" key="6">
    <source>
        <dbReference type="Google" id="ProtNLM"/>
    </source>
</evidence>
<dbReference type="Ensembl" id="ENSBGRT00000024779.1">
    <property type="protein sequence ID" value="ENSBGRP00000021477.1"/>
    <property type="gene ID" value="ENSBGRG00000013427.1"/>
</dbReference>
<evidence type="ECO:0000256" key="2">
    <source>
        <dbReference type="SAM" id="Phobius"/>
    </source>
</evidence>
<keyword evidence="2" id="KW-0472">Membrane</keyword>
<feature type="region of interest" description="Disordered" evidence="1">
    <location>
        <begin position="279"/>
        <end position="304"/>
    </location>
</feature>
<evidence type="ECO:0000313" key="4">
    <source>
        <dbReference type="Ensembl" id="ENSBGRP00000021477.1"/>
    </source>
</evidence>
<name>A0A8B9XJ51_BOSMU</name>
<dbReference type="GeneTree" id="ENSGT00390000013765"/>
<feature type="transmembrane region" description="Helical" evidence="2">
    <location>
        <begin position="62"/>
        <end position="84"/>
    </location>
</feature>
<reference evidence="4" key="1">
    <citation type="submission" date="2019-05" db="EMBL/GenBank/DDBJ databases">
        <authorList>
            <person name="Zhang S."/>
            <person name="Liu J."/>
        </authorList>
    </citation>
    <scope>NUCLEOTIDE SEQUENCE [LARGE SCALE GENOMIC DNA]</scope>
</reference>
<organism evidence="4 5">
    <name type="scientific">Bos mutus grunniens</name>
    <name type="common">Wild yak</name>
    <name type="synonym">Bos grunniens</name>
    <dbReference type="NCBI Taxonomy" id="30521"/>
    <lineage>
        <taxon>Eukaryota</taxon>
        <taxon>Metazoa</taxon>
        <taxon>Chordata</taxon>
        <taxon>Craniata</taxon>
        <taxon>Vertebrata</taxon>
        <taxon>Euteleostomi</taxon>
        <taxon>Mammalia</taxon>
        <taxon>Eutheria</taxon>
        <taxon>Laurasiatheria</taxon>
        <taxon>Artiodactyla</taxon>
        <taxon>Ruminantia</taxon>
        <taxon>Pecora</taxon>
        <taxon>Bovidae</taxon>
        <taxon>Bovinae</taxon>
        <taxon>Bos</taxon>
    </lineage>
</organism>
<keyword evidence="5" id="KW-1185">Reference proteome</keyword>
<feature type="signal peptide" evidence="3">
    <location>
        <begin position="1"/>
        <end position="15"/>
    </location>
</feature>
<sequence length="304" mass="33088">MSVTLFIFEVGLALALGVWVCVSDGVTVIHKYCVIAKKLKINKSTLFLNFSPKKKKKTNGACGPDSCLLGVVFLFVCLFGIFVLDRHRAMTILVPIPNRGKQLCLPDKLTVQFGGEPARGAGVAVGGEVFVPGVNYLLLLSCTQAEWQPDSQSVSGAVLSPQIPSPQAAAEVWHGEAVRLPLPQVRCSGGTASREAEQAIQCLNGKLALSKKLVVRWAHAQVKRYDHSKNDKILPISLEPSSSTEPAQSNLSVTAKIKAIEAKLKMMAENPDAEYPAAPVYSYFKPPDKKRTTPYSRTAWKSRR</sequence>
<dbReference type="AlphaFoldDB" id="A0A8B9XJ51"/>